<evidence type="ECO:0000259" key="13">
    <source>
        <dbReference type="PROSITE" id="PS50885"/>
    </source>
</evidence>
<evidence type="ECO:0000313" key="16">
    <source>
        <dbReference type="Proteomes" id="UP000292307"/>
    </source>
</evidence>
<dbReference type="InterPro" id="IPR050428">
    <property type="entry name" value="TCS_sensor_his_kinase"/>
</dbReference>
<dbReference type="InterPro" id="IPR036890">
    <property type="entry name" value="HATPase_C_sf"/>
</dbReference>
<evidence type="ECO:0000256" key="3">
    <source>
        <dbReference type="ARBA" id="ARBA00012438"/>
    </source>
</evidence>
<evidence type="ECO:0000256" key="2">
    <source>
        <dbReference type="ARBA" id="ARBA00004370"/>
    </source>
</evidence>
<dbReference type="Gene3D" id="3.30.565.10">
    <property type="entry name" value="Histidine kinase-like ATPase, C-terminal domain"/>
    <property type="match status" value="1"/>
</dbReference>
<dbReference type="GO" id="GO:0016020">
    <property type="term" value="C:membrane"/>
    <property type="evidence" value="ECO:0007669"/>
    <property type="project" value="UniProtKB-SubCell"/>
</dbReference>
<dbReference type="InterPro" id="IPR003594">
    <property type="entry name" value="HATPase_dom"/>
</dbReference>
<protein>
    <recommendedName>
        <fullName evidence="3">histidine kinase</fullName>
        <ecNumber evidence="3">2.7.13.3</ecNumber>
    </recommendedName>
</protein>
<keyword evidence="6 11" id="KW-0812">Transmembrane</keyword>
<comment type="catalytic activity">
    <reaction evidence="1">
        <text>ATP + protein L-histidine = ADP + protein N-phospho-L-histidine.</text>
        <dbReference type="EC" id="2.7.13.3"/>
    </reaction>
</comment>
<dbReference type="InterPro" id="IPR004358">
    <property type="entry name" value="Sig_transdc_His_kin-like_C"/>
</dbReference>
<dbReference type="OrthoDB" id="8583694at2"/>
<keyword evidence="7 14" id="KW-0418">Kinase</keyword>
<dbReference type="InterPro" id="IPR003661">
    <property type="entry name" value="HisK_dim/P_dom"/>
</dbReference>
<keyword evidence="9" id="KW-0902">Two-component regulatory system</keyword>
<dbReference type="PROSITE" id="PS50885">
    <property type="entry name" value="HAMP"/>
    <property type="match status" value="1"/>
</dbReference>
<proteinExistence type="predicted"/>
<dbReference type="PRINTS" id="PR00344">
    <property type="entry name" value="BCTRLSENSOR"/>
</dbReference>
<reference evidence="15 16" key="2">
    <citation type="submission" date="2019-02" db="EMBL/GenBank/DDBJ databases">
        <title>Draft Genome Sequences of Six Type Strains of the Genus Massilia.</title>
        <authorList>
            <person name="Miess H."/>
            <person name="Frediansyhah A."/>
            <person name="Gross H."/>
        </authorList>
    </citation>
    <scope>NUCLEOTIDE SEQUENCE [LARGE SCALE GENOMIC DNA]</scope>
    <source>
        <strain evidence="15 16">DSM 17472</strain>
    </source>
</reference>
<dbReference type="SMART" id="SM00388">
    <property type="entry name" value="HisKA"/>
    <property type="match status" value="1"/>
</dbReference>
<evidence type="ECO:0000313" key="17">
    <source>
        <dbReference type="Proteomes" id="UP000628442"/>
    </source>
</evidence>
<accession>A0A411WWN9</accession>
<dbReference type="SUPFAM" id="SSF47384">
    <property type="entry name" value="Homodimeric domain of signal transducing histidine kinase"/>
    <property type="match status" value="1"/>
</dbReference>
<evidence type="ECO:0000256" key="1">
    <source>
        <dbReference type="ARBA" id="ARBA00000085"/>
    </source>
</evidence>
<evidence type="ECO:0000313" key="14">
    <source>
        <dbReference type="EMBL" id="GGY48915.1"/>
    </source>
</evidence>
<evidence type="ECO:0000259" key="12">
    <source>
        <dbReference type="PROSITE" id="PS50109"/>
    </source>
</evidence>
<dbReference type="Proteomes" id="UP000628442">
    <property type="component" value="Unassembled WGS sequence"/>
</dbReference>
<evidence type="ECO:0000313" key="15">
    <source>
        <dbReference type="EMBL" id="QBI01201.1"/>
    </source>
</evidence>
<feature type="domain" description="Histidine kinase" evidence="12">
    <location>
        <begin position="241"/>
        <end position="457"/>
    </location>
</feature>
<keyword evidence="10 11" id="KW-0472">Membrane</keyword>
<feature type="domain" description="HAMP" evidence="13">
    <location>
        <begin position="182"/>
        <end position="233"/>
    </location>
</feature>
<keyword evidence="4" id="KW-0597">Phosphoprotein</keyword>
<dbReference type="InterPro" id="IPR036097">
    <property type="entry name" value="HisK_dim/P_sf"/>
</dbReference>
<dbReference type="PANTHER" id="PTHR45436:SF5">
    <property type="entry name" value="SENSOR HISTIDINE KINASE TRCS"/>
    <property type="match status" value="1"/>
</dbReference>
<dbReference type="SUPFAM" id="SSF55874">
    <property type="entry name" value="ATPase domain of HSP90 chaperone/DNA topoisomerase II/histidine kinase"/>
    <property type="match status" value="1"/>
</dbReference>
<dbReference type="Pfam" id="PF02518">
    <property type="entry name" value="HATPase_c"/>
    <property type="match status" value="1"/>
</dbReference>
<feature type="transmembrane region" description="Helical" evidence="11">
    <location>
        <begin position="161"/>
        <end position="185"/>
    </location>
</feature>
<dbReference type="CDD" id="cd00082">
    <property type="entry name" value="HisKA"/>
    <property type="match status" value="1"/>
</dbReference>
<name>A0A411WWN9_9BURK</name>
<evidence type="ECO:0000256" key="5">
    <source>
        <dbReference type="ARBA" id="ARBA00022679"/>
    </source>
</evidence>
<dbReference type="RefSeq" id="WP_131145323.1">
    <property type="nucleotide sequence ID" value="NZ_BMWV01000007.1"/>
</dbReference>
<reference evidence="14" key="3">
    <citation type="submission" date="2022-12" db="EMBL/GenBank/DDBJ databases">
        <authorList>
            <person name="Sun Q."/>
            <person name="Kim S."/>
        </authorList>
    </citation>
    <scope>NUCLEOTIDE SEQUENCE</scope>
    <source>
        <strain evidence="14">KCTC 12343</strain>
    </source>
</reference>
<feature type="transmembrane region" description="Helical" evidence="11">
    <location>
        <begin position="12"/>
        <end position="32"/>
    </location>
</feature>
<dbReference type="Pfam" id="PF00512">
    <property type="entry name" value="HisKA"/>
    <property type="match status" value="1"/>
</dbReference>
<dbReference type="AlphaFoldDB" id="A0A411WWN9"/>
<keyword evidence="5" id="KW-0808">Transferase</keyword>
<sequence>MLGSESSLFRRLMLGFAGVIAVVTLVLLAYVVSDAKATQRTRTAIENTAHAREIMLHMLRIASDPAAIRADAAQLEATRKAMFANLGYGSRVRLRIWQHGTMLYNSAPQLPDVLPVFGSKAARIANSWECTSAKDGASGLLVDRCHEVDDEWMISLSGLNVLMSSTVFSLPLLLLPAWLIVGIGLKPLRTIAALIEQRDEFDLTNLPESTYRELAPLVGAINRLLNRARQRIEREHVFIADAAHELKTPLAAIQINAHVILSRSATDAQPAIAKAAQGLRDGVTRTTHMLHQLLAMERASIESDSGAMVETDLSAFLSERLALMVPMALARGIEIELDAAPGCLRRVHVESLGALVDNLVSNAIKYSPDGGTVSVRLEAEGSVHQLTVQDEGPGIDQKYRQRVFERFFRVPGQRQPGSGLGLAIAASAAARNHATIHLGPGAAGKGLRVTVGFAAQP</sequence>
<evidence type="ECO:0000256" key="9">
    <source>
        <dbReference type="ARBA" id="ARBA00023012"/>
    </source>
</evidence>
<evidence type="ECO:0000256" key="6">
    <source>
        <dbReference type="ARBA" id="ARBA00022692"/>
    </source>
</evidence>
<reference evidence="14" key="1">
    <citation type="journal article" date="2014" name="Int. J. Syst. Evol. Microbiol.">
        <title>Complete genome sequence of Corynebacterium casei LMG S-19264T (=DSM 44701T), isolated from a smear-ripened cheese.</title>
        <authorList>
            <consortium name="US DOE Joint Genome Institute (JGI-PGF)"/>
            <person name="Walter F."/>
            <person name="Albersmeier A."/>
            <person name="Kalinowski J."/>
            <person name="Ruckert C."/>
        </authorList>
    </citation>
    <scope>NUCLEOTIDE SEQUENCE</scope>
    <source>
        <strain evidence="14">KCTC 12343</strain>
    </source>
</reference>
<organism evidence="14 17">
    <name type="scientific">Pseudoduganella albidiflava</name>
    <dbReference type="NCBI Taxonomy" id="321983"/>
    <lineage>
        <taxon>Bacteria</taxon>
        <taxon>Pseudomonadati</taxon>
        <taxon>Pseudomonadota</taxon>
        <taxon>Betaproteobacteria</taxon>
        <taxon>Burkholderiales</taxon>
        <taxon>Oxalobacteraceae</taxon>
        <taxon>Telluria group</taxon>
        <taxon>Pseudoduganella</taxon>
    </lineage>
</organism>
<dbReference type="InterPro" id="IPR003660">
    <property type="entry name" value="HAMP_dom"/>
</dbReference>
<evidence type="ECO:0000256" key="7">
    <source>
        <dbReference type="ARBA" id="ARBA00022777"/>
    </source>
</evidence>
<evidence type="ECO:0000256" key="8">
    <source>
        <dbReference type="ARBA" id="ARBA00022989"/>
    </source>
</evidence>
<dbReference type="PANTHER" id="PTHR45436">
    <property type="entry name" value="SENSOR HISTIDINE KINASE YKOH"/>
    <property type="match status" value="1"/>
</dbReference>
<dbReference type="EMBL" id="CP036401">
    <property type="protein sequence ID" value="QBI01201.1"/>
    <property type="molecule type" value="Genomic_DNA"/>
</dbReference>
<evidence type="ECO:0000256" key="11">
    <source>
        <dbReference type="SAM" id="Phobius"/>
    </source>
</evidence>
<keyword evidence="16" id="KW-1185">Reference proteome</keyword>
<dbReference type="EMBL" id="BMWV01000007">
    <property type="protein sequence ID" value="GGY48915.1"/>
    <property type="molecule type" value="Genomic_DNA"/>
</dbReference>
<evidence type="ECO:0000256" key="10">
    <source>
        <dbReference type="ARBA" id="ARBA00023136"/>
    </source>
</evidence>
<dbReference type="PROSITE" id="PS50109">
    <property type="entry name" value="HIS_KIN"/>
    <property type="match status" value="1"/>
</dbReference>
<dbReference type="SMART" id="SM00387">
    <property type="entry name" value="HATPase_c"/>
    <property type="match status" value="1"/>
</dbReference>
<dbReference type="GO" id="GO:0000155">
    <property type="term" value="F:phosphorelay sensor kinase activity"/>
    <property type="evidence" value="ECO:0007669"/>
    <property type="project" value="InterPro"/>
</dbReference>
<dbReference type="Proteomes" id="UP000292307">
    <property type="component" value="Chromosome"/>
</dbReference>
<keyword evidence="8 11" id="KW-1133">Transmembrane helix</keyword>
<dbReference type="EC" id="2.7.13.3" evidence="3"/>
<comment type="subcellular location">
    <subcellularLocation>
        <location evidence="2">Membrane</location>
    </subcellularLocation>
</comment>
<dbReference type="InterPro" id="IPR005467">
    <property type="entry name" value="His_kinase_dom"/>
</dbReference>
<gene>
    <name evidence="15" type="ORF">EYF70_10370</name>
    <name evidence="14" type="ORF">GCM10007387_33990</name>
</gene>
<evidence type="ECO:0000256" key="4">
    <source>
        <dbReference type="ARBA" id="ARBA00022553"/>
    </source>
</evidence>
<dbReference type="Gene3D" id="1.10.287.130">
    <property type="match status" value="1"/>
</dbReference>